<dbReference type="NCBIfam" id="TIGR00121">
    <property type="entry name" value="birA_ligase"/>
    <property type="match status" value="1"/>
</dbReference>
<organism evidence="6 7">
    <name type="scientific">Rhodoplanes elegans</name>
    <dbReference type="NCBI Taxonomy" id="29408"/>
    <lineage>
        <taxon>Bacteria</taxon>
        <taxon>Pseudomonadati</taxon>
        <taxon>Pseudomonadota</taxon>
        <taxon>Alphaproteobacteria</taxon>
        <taxon>Hyphomicrobiales</taxon>
        <taxon>Nitrobacteraceae</taxon>
        <taxon>Rhodoplanes</taxon>
    </lineage>
</organism>
<dbReference type="InterPro" id="IPR045864">
    <property type="entry name" value="aa-tRNA-synth_II/BPL/LPL"/>
</dbReference>
<name>A0A327KI26_9BRAD</name>
<dbReference type="InterPro" id="IPR003142">
    <property type="entry name" value="BPL_C"/>
</dbReference>
<keyword evidence="7" id="KW-1185">Reference proteome</keyword>
<dbReference type="GO" id="GO:0005737">
    <property type="term" value="C:cytoplasm"/>
    <property type="evidence" value="ECO:0007669"/>
    <property type="project" value="TreeGrafter"/>
</dbReference>
<dbReference type="OrthoDB" id="9807064at2"/>
<evidence type="ECO:0000256" key="4">
    <source>
        <dbReference type="ARBA" id="ARBA00047846"/>
    </source>
</evidence>
<dbReference type="PANTHER" id="PTHR12835">
    <property type="entry name" value="BIOTIN PROTEIN LIGASE"/>
    <property type="match status" value="1"/>
</dbReference>
<evidence type="ECO:0000256" key="3">
    <source>
        <dbReference type="ARBA" id="ARBA00024227"/>
    </source>
</evidence>
<dbReference type="EMBL" id="NPEU01000194">
    <property type="protein sequence ID" value="RAI37155.1"/>
    <property type="molecule type" value="Genomic_DNA"/>
</dbReference>
<evidence type="ECO:0000313" key="6">
    <source>
        <dbReference type="EMBL" id="RAI37155.1"/>
    </source>
</evidence>
<proteinExistence type="predicted"/>
<evidence type="ECO:0000256" key="1">
    <source>
        <dbReference type="ARBA" id="ARBA00022598"/>
    </source>
</evidence>
<keyword evidence="1 6" id="KW-0436">Ligase</keyword>
<dbReference type="GO" id="GO:0004077">
    <property type="term" value="F:biotin--[biotin carboxyl-carrier protein] ligase activity"/>
    <property type="evidence" value="ECO:0007669"/>
    <property type="project" value="UniProtKB-EC"/>
</dbReference>
<evidence type="ECO:0000259" key="5">
    <source>
        <dbReference type="PROSITE" id="PS51733"/>
    </source>
</evidence>
<comment type="catalytic activity">
    <reaction evidence="4">
        <text>biotin + L-lysyl-[protein] + ATP = N(6)-biotinyl-L-lysyl-[protein] + AMP + diphosphate + H(+)</text>
        <dbReference type="Rhea" id="RHEA:11756"/>
        <dbReference type="Rhea" id="RHEA-COMP:9752"/>
        <dbReference type="Rhea" id="RHEA-COMP:10505"/>
        <dbReference type="ChEBI" id="CHEBI:15378"/>
        <dbReference type="ChEBI" id="CHEBI:29969"/>
        <dbReference type="ChEBI" id="CHEBI:30616"/>
        <dbReference type="ChEBI" id="CHEBI:33019"/>
        <dbReference type="ChEBI" id="CHEBI:57586"/>
        <dbReference type="ChEBI" id="CHEBI:83144"/>
        <dbReference type="ChEBI" id="CHEBI:456215"/>
        <dbReference type="EC" id="6.3.4.15"/>
    </reaction>
</comment>
<dbReference type="Pfam" id="PF03099">
    <property type="entry name" value="BPL_LplA_LipB"/>
    <property type="match status" value="1"/>
</dbReference>
<protein>
    <recommendedName>
        <fullName evidence="3">biotin--[biotin carboxyl-carrier protein] ligase</fullName>
        <ecNumber evidence="3">6.3.4.15</ecNumber>
    </recommendedName>
</protein>
<dbReference type="Proteomes" id="UP000248863">
    <property type="component" value="Unassembled WGS sequence"/>
</dbReference>
<dbReference type="CDD" id="cd16442">
    <property type="entry name" value="BPL"/>
    <property type="match status" value="1"/>
</dbReference>
<dbReference type="EC" id="6.3.4.15" evidence="3"/>
<dbReference type="PANTHER" id="PTHR12835:SF5">
    <property type="entry name" value="BIOTIN--PROTEIN LIGASE"/>
    <property type="match status" value="1"/>
</dbReference>
<dbReference type="Gene3D" id="2.30.30.100">
    <property type="match status" value="1"/>
</dbReference>
<comment type="caution">
    <text evidence="6">The sequence shown here is derived from an EMBL/GenBank/DDBJ whole genome shotgun (WGS) entry which is preliminary data.</text>
</comment>
<dbReference type="RefSeq" id="WP_111358246.1">
    <property type="nucleotide sequence ID" value="NZ_NHSK01000083.1"/>
</dbReference>
<evidence type="ECO:0000256" key="2">
    <source>
        <dbReference type="ARBA" id="ARBA00023267"/>
    </source>
</evidence>
<dbReference type="InterPro" id="IPR004408">
    <property type="entry name" value="Biotin_CoA_COase_ligase"/>
</dbReference>
<dbReference type="SUPFAM" id="SSF55681">
    <property type="entry name" value="Class II aaRS and biotin synthetases"/>
    <property type="match status" value="1"/>
</dbReference>
<feature type="domain" description="BPL/LPL catalytic" evidence="5">
    <location>
        <begin position="22"/>
        <end position="202"/>
    </location>
</feature>
<dbReference type="Pfam" id="PF02237">
    <property type="entry name" value="BPL_C"/>
    <property type="match status" value="1"/>
</dbReference>
<dbReference type="PROSITE" id="PS51733">
    <property type="entry name" value="BPL_LPL_CATALYTIC"/>
    <property type="match status" value="1"/>
</dbReference>
<keyword evidence="2" id="KW-0092">Biotin</keyword>
<dbReference type="Gene3D" id="3.30.930.10">
    <property type="entry name" value="Bira Bifunctional Protein, Domain 2"/>
    <property type="match status" value="1"/>
</dbReference>
<dbReference type="InterPro" id="IPR004143">
    <property type="entry name" value="BPL_LPL_catalytic"/>
</dbReference>
<dbReference type="AlphaFoldDB" id="A0A327KI26"/>
<evidence type="ECO:0000313" key="7">
    <source>
        <dbReference type="Proteomes" id="UP000248863"/>
    </source>
</evidence>
<reference evidence="6 7" key="1">
    <citation type="submission" date="2017-07" db="EMBL/GenBank/DDBJ databases">
        <title>Draft Genome Sequences of Select Purple Nonsulfur Bacteria.</title>
        <authorList>
            <person name="Lasarre B."/>
            <person name="Mckinlay J.B."/>
        </authorList>
    </citation>
    <scope>NUCLEOTIDE SEQUENCE [LARGE SCALE GENOMIC DNA]</scope>
    <source>
        <strain evidence="6 7">DSM 11907</strain>
    </source>
</reference>
<accession>A0A327KI26</accession>
<sequence>MHAPVHDRLVAPFCSADRPDRRIGRTVLRIPVADSTNAMLIELGRAGAVDGTVLVADEQVAGRGKGERSWFSSRDESLCVSLLLRRAPGRDLSKATLLAAVALHEAVTRLGVPAAIKWPNDILIGDRKVCGILAEAAATADGDVDFVVVGFGLNVAIVAETFPPELRGIATSLAAATGRTFDCAAVLDACLDSFSTWVAVLEDRGFAPIADAWRRGTSTLGRRVVVSDSAVPLAGTAVALADDGALVLRDAAGHEHLVHSGDISHARPPIAVATASR</sequence>
<gene>
    <name evidence="6" type="ORF">CH338_16565</name>
</gene>